<proteinExistence type="predicted"/>
<dbReference type="SUPFAM" id="SSF47616">
    <property type="entry name" value="GST C-terminal domain-like"/>
    <property type="match status" value="1"/>
</dbReference>
<dbReference type="EMBL" id="FNHS01000020">
    <property type="protein sequence ID" value="SDO36072.1"/>
    <property type="molecule type" value="Genomic_DNA"/>
</dbReference>
<dbReference type="STRING" id="582672.SAMN05216360_12073"/>
<dbReference type="InterPro" id="IPR004045">
    <property type="entry name" value="Glutathione_S-Trfase_N"/>
</dbReference>
<dbReference type="NCBIfam" id="NF007831">
    <property type="entry name" value="PRK10542.1"/>
    <property type="match status" value="1"/>
</dbReference>
<dbReference type="Gene3D" id="3.40.30.10">
    <property type="entry name" value="Glutaredoxin"/>
    <property type="match status" value="1"/>
</dbReference>
<dbReference type="SUPFAM" id="SSF52833">
    <property type="entry name" value="Thioredoxin-like"/>
    <property type="match status" value="1"/>
</dbReference>
<dbReference type="SFLD" id="SFLDG01150">
    <property type="entry name" value="Main.1:_Beta-like"/>
    <property type="match status" value="1"/>
</dbReference>
<dbReference type="CDD" id="cd03057">
    <property type="entry name" value="GST_N_Beta"/>
    <property type="match status" value="1"/>
</dbReference>
<evidence type="ECO:0000313" key="4">
    <source>
        <dbReference type="Proteomes" id="UP000198704"/>
    </source>
</evidence>
<dbReference type="PANTHER" id="PTHR44051:SF8">
    <property type="entry name" value="GLUTATHIONE S-TRANSFERASE GSTA"/>
    <property type="match status" value="1"/>
</dbReference>
<dbReference type="SFLD" id="SFLDG00358">
    <property type="entry name" value="Main_(cytGST)"/>
    <property type="match status" value="1"/>
</dbReference>
<keyword evidence="4" id="KW-1185">Reference proteome</keyword>
<protein>
    <submittedName>
        <fullName evidence="3">Glutathione S-transferase</fullName>
    </submittedName>
</protein>
<dbReference type="Gene3D" id="1.20.1050.10">
    <property type="match status" value="1"/>
</dbReference>
<name>A0A1H0IXK0_9HYPH</name>
<gene>
    <name evidence="3" type="ORF">SAMN05216360_12073</name>
</gene>
<dbReference type="PROSITE" id="PS50404">
    <property type="entry name" value="GST_NTER"/>
    <property type="match status" value="1"/>
</dbReference>
<accession>A0A1H0IXK0</accession>
<dbReference type="RefSeq" id="WP_091721402.1">
    <property type="nucleotide sequence ID" value="NZ_FNHS01000020.1"/>
</dbReference>
<dbReference type="OrthoDB" id="7583243at2"/>
<organism evidence="3 4">
    <name type="scientific">Methylobacterium phyllostachyos</name>
    <dbReference type="NCBI Taxonomy" id="582672"/>
    <lineage>
        <taxon>Bacteria</taxon>
        <taxon>Pseudomonadati</taxon>
        <taxon>Pseudomonadota</taxon>
        <taxon>Alphaproteobacteria</taxon>
        <taxon>Hyphomicrobiales</taxon>
        <taxon>Methylobacteriaceae</taxon>
        <taxon>Methylobacterium</taxon>
    </lineage>
</organism>
<dbReference type="SFLD" id="SFLDS00019">
    <property type="entry name" value="Glutathione_Transferase_(cytos"/>
    <property type="match status" value="1"/>
</dbReference>
<dbReference type="PANTHER" id="PTHR44051">
    <property type="entry name" value="GLUTATHIONE S-TRANSFERASE-RELATED"/>
    <property type="match status" value="1"/>
</dbReference>
<dbReference type="InterPro" id="IPR010987">
    <property type="entry name" value="Glutathione-S-Trfase_C-like"/>
</dbReference>
<dbReference type="InterPro" id="IPR036282">
    <property type="entry name" value="Glutathione-S-Trfase_C_sf"/>
</dbReference>
<evidence type="ECO:0000259" key="2">
    <source>
        <dbReference type="PROSITE" id="PS50405"/>
    </source>
</evidence>
<dbReference type="CDD" id="cd03188">
    <property type="entry name" value="GST_C_Beta"/>
    <property type="match status" value="1"/>
</dbReference>
<dbReference type="PROSITE" id="PS50405">
    <property type="entry name" value="GST_CTER"/>
    <property type="match status" value="1"/>
</dbReference>
<dbReference type="Pfam" id="PF13410">
    <property type="entry name" value="GST_C_2"/>
    <property type="match status" value="1"/>
</dbReference>
<feature type="domain" description="GST N-terminal" evidence="1">
    <location>
        <begin position="1"/>
        <end position="81"/>
    </location>
</feature>
<sequence length="205" mass="21670">MKLFYAAGACSLSPHIVLRELGLSFSLESVDLKTKTTASGADFTTINPKGYVPALQLDDGEVLTEGAAIVQYLADAYAPGRLAPTAGTTARARVDAHLTFIASELHKGFSPLFNPALDPEARVAAVAHLDRRLDIVETAFADGRAYLTGPDFTIADAYLFVVLNWAKPLGLDLTRRTALAAFGARVRAREAVQAALAAEGLPTAA</sequence>
<dbReference type="Proteomes" id="UP000198704">
    <property type="component" value="Unassembled WGS sequence"/>
</dbReference>
<dbReference type="Pfam" id="PF13409">
    <property type="entry name" value="GST_N_2"/>
    <property type="match status" value="1"/>
</dbReference>
<dbReference type="GO" id="GO:0016740">
    <property type="term" value="F:transferase activity"/>
    <property type="evidence" value="ECO:0007669"/>
    <property type="project" value="UniProtKB-KW"/>
</dbReference>
<reference evidence="4" key="1">
    <citation type="submission" date="2016-10" db="EMBL/GenBank/DDBJ databases">
        <authorList>
            <person name="Varghese N."/>
            <person name="Submissions S."/>
        </authorList>
    </citation>
    <scope>NUCLEOTIDE SEQUENCE [LARGE SCALE GENOMIC DNA]</scope>
    <source>
        <strain evidence="4">BL47</strain>
    </source>
</reference>
<evidence type="ECO:0000313" key="3">
    <source>
        <dbReference type="EMBL" id="SDO36072.1"/>
    </source>
</evidence>
<evidence type="ECO:0000259" key="1">
    <source>
        <dbReference type="PROSITE" id="PS50404"/>
    </source>
</evidence>
<dbReference type="InterPro" id="IPR040079">
    <property type="entry name" value="Glutathione_S-Trfase"/>
</dbReference>
<dbReference type="AlphaFoldDB" id="A0A1H0IXK0"/>
<keyword evidence="3" id="KW-0808">Transferase</keyword>
<feature type="domain" description="GST C-terminal" evidence="2">
    <location>
        <begin position="87"/>
        <end position="205"/>
    </location>
</feature>
<dbReference type="InterPro" id="IPR036249">
    <property type="entry name" value="Thioredoxin-like_sf"/>
</dbReference>